<feature type="region of interest" description="Disordered" evidence="1">
    <location>
        <begin position="163"/>
        <end position="233"/>
    </location>
</feature>
<proteinExistence type="predicted"/>
<dbReference type="RefSeq" id="WP_038586631.1">
    <property type="nucleotide sequence ID" value="NZ_HG938353.1"/>
</dbReference>
<evidence type="ECO:0000313" key="3">
    <source>
        <dbReference type="EMBL" id="CDN47873.1"/>
    </source>
</evidence>
<gene>
    <name evidence="3" type="ORF">RG540_CH17010</name>
</gene>
<accession>A0A068SNU7</accession>
<dbReference type="PATRIC" id="fig|1028800.3.peg.1714"/>
<dbReference type="GeneID" id="24258924"/>
<evidence type="ECO:0000256" key="2">
    <source>
        <dbReference type="SAM" id="SignalP"/>
    </source>
</evidence>
<feature type="compositionally biased region" description="Polar residues" evidence="1">
    <location>
        <begin position="223"/>
        <end position="233"/>
    </location>
</feature>
<organism evidence="3 4">
    <name type="scientific">Neorhizobium galegae bv. orientalis str. HAMBI 540</name>
    <dbReference type="NCBI Taxonomy" id="1028800"/>
    <lineage>
        <taxon>Bacteria</taxon>
        <taxon>Pseudomonadati</taxon>
        <taxon>Pseudomonadota</taxon>
        <taxon>Alphaproteobacteria</taxon>
        <taxon>Hyphomicrobiales</taxon>
        <taxon>Rhizobiaceae</taxon>
        <taxon>Rhizobium/Agrobacterium group</taxon>
        <taxon>Neorhizobium</taxon>
    </lineage>
</organism>
<feature type="chain" id="PRO_5001656237" evidence="2">
    <location>
        <begin position="26"/>
        <end position="233"/>
    </location>
</feature>
<keyword evidence="2" id="KW-0732">Signal</keyword>
<dbReference type="AlphaFoldDB" id="A0A068SNU7"/>
<dbReference type="HOGENOM" id="CLU_1188935_0_0_5"/>
<reference evidence="4" key="1">
    <citation type="journal article" date="2014" name="BMC Genomics">
        <title>Genome sequencing of two Neorhizobium galegae strains reveals a noeT gene responsible for the unusual acetylation of the nodulation factors.</title>
        <authorList>
            <person name="Osterman J."/>
            <person name="Marsh J."/>
            <person name="Laine P.K."/>
            <person name="Zeng Z."/>
            <person name="Alatalo E."/>
            <person name="Sullivan J.T."/>
            <person name="Young J.P."/>
            <person name="Thomas-Oates J."/>
            <person name="Paulin L."/>
            <person name="Lindstrom K."/>
        </authorList>
    </citation>
    <scope>NUCLEOTIDE SEQUENCE [LARGE SCALE GENOMIC DNA]</scope>
    <source>
        <strain evidence="4">HAMBI 540</strain>
    </source>
</reference>
<dbReference type="OrthoDB" id="7850882at2"/>
<dbReference type="KEGG" id="ngg:RG540_CH17010"/>
<name>A0A068SNU7_NEOGA</name>
<feature type="signal peptide" evidence="2">
    <location>
        <begin position="1"/>
        <end position="25"/>
    </location>
</feature>
<protein>
    <submittedName>
        <fullName evidence="3">Uncharacterized protein</fullName>
    </submittedName>
</protein>
<evidence type="ECO:0000313" key="4">
    <source>
        <dbReference type="Proteomes" id="UP000028181"/>
    </source>
</evidence>
<dbReference type="eggNOG" id="ENOG5032SCW">
    <property type="taxonomic scope" value="Bacteria"/>
</dbReference>
<dbReference type="EMBL" id="HG938353">
    <property type="protein sequence ID" value="CDN47873.1"/>
    <property type="molecule type" value="Genomic_DNA"/>
</dbReference>
<dbReference type="Proteomes" id="UP000028181">
    <property type="component" value="Chromosome I"/>
</dbReference>
<sequence length="233" mass="25241">MPELPIPLRGLLTIPLLLLPAAALAGDPAVCAALYRKLGNSPEIIGNTSAARSYAQQLGEYNADIRELRVDMRRAGCGNGSVVVLGGPNAEVCGQMRDALDRMEQSRDTLTAERNGSRQMILPSEERNAILAAIREQRCIPSFEPLPPVVDDKRKVPGIELPRQEEPYSGITNLRTHPPQKPQATAVQPPVLTPPPERPYDPSKKVRTVGPTFLPEAGIDLTNPKSAGPQPQQ</sequence>
<evidence type="ECO:0000256" key="1">
    <source>
        <dbReference type="SAM" id="MobiDB-lite"/>
    </source>
</evidence>
<keyword evidence="4" id="KW-1185">Reference proteome</keyword>